<dbReference type="OrthoDB" id="4225506at2"/>
<dbReference type="Proteomes" id="UP000265325">
    <property type="component" value="Unassembled WGS sequence"/>
</dbReference>
<reference evidence="1 2" key="1">
    <citation type="submission" date="2015-05" db="EMBL/GenBank/DDBJ databases">
        <title>Draft Genome assembly of Streptomyces showdoensis.</title>
        <authorList>
            <person name="Thapa K.K."/>
            <person name="Metsa-Ketela M."/>
        </authorList>
    </citation>
    <scope>NUCLEOTIDE SEQUENCE [LARGE SCALE GENOMIC DNA]</scope>
    <source>
        <strain evidence="1 2">ATCC 15227</strain>
    </source>
</reference>
<protein>
    <submittedName>
        <fullName evidence="1">Uncharacterized protein</fullName>
    </submittedName>
</protein>
<proteinExistence type="predicted"/>
<evidence type="ECO:0000313" key="2">
    <source>
        <dbReference type="Proteomes" id="UP000265325"/>
    </source>
</evidence>
<sequence>MTTYLHDGAVFDLDGGFIDVVGVEWTWTGLYSDQGEPLLVGAGDPTPLPLPTVYHDHGPLIPLPKRLTSRLLRAAVSADFAASVGDGHTESYGDYALRTAGAGQ</sequence>
<dbReference type="NCBIfam" id="NF038082">
    <property type="entry name" value="phiSA1p31"/>
    <property type="match status" value="1"/>
</dbReference>
<comment type="caution">
    <text evidence="1">The sequence shown here is derived from an EMBL/GenBank/DDBJ whole genome shotgun (WGS) entry which is preliminary data.</text>
</comment>
<keyword evidence="2" id="KW-1185">Reference proteome</keyword>
<organism evidence="1 2">
    <name type="scientific">Streptomyces showdoensis</name>
    <dbReference type="NCBI Taxonomy" id="68268"/>
    <lineage>
        <taxon>Bacteria</taxon>
        <taxon>Bacillati</taxon>
        <taxon>Actinomycetota</taxon>
        <taxon>Actinomycetes</taxon>
        <taxon>Kitasatosporales</taxon>
        <taxon>Streptomycetaceae</taxon>
        <taxon>Streptomyces</taxon>
    </lineage>
</organism>
<dbReference type="RefSeq" id="WP_046906385.1">
    <property type="nucleotide sequence ID" value="NZ_BAAAXG010000026.1"/>
</dbReference>
<dbReference type="AlphaFoldDB" id="A0A2P2GTQ7"/>
<evidence type="ECO:0000313" key="1">
    <source>
        <dbReference type="EMBL" id="KKZ74884.1"/>
    </source>
</evidence>
<gene>
    <name evidence="1" type="ORF">VO63_05410</name>
</gene>
<accession>A0A2P2GTQ7</accession>
<name>A0A2P2GTQ7_STREW</name>
<dbReference type="EMBL" id="LAQS01000006">
    <property type="protein sequence ID" value="KKZ74884.1"/>
    <property type="molecule type" value="Genomic_DNA"/>
</dbReference>